<feature type="domain" description="Lipid/polyisoprenoid-binding YceI-like" evidence="1">
    <location>
        <begin position="41"/>
        <end position="224"/>
    </location>
</feature>
<sequence>MKKTIILSFAVTAFLISCKGSTGDKTVTTDAQEVAAQTGASYNVNKEQSDLKWKGYHKGGLNPRFGTLKTDGTVSVDNGAVTGGTFTIEIKTIATDEASVDPVTSGGKTAADLTGHLLSADFFESDVYPTASFEITSVAPFDAASGESVVADANSLVSGNLTIKDKTVNVTFPARITVSGDNVNIFSQFAINRQDWGLTYGAEGDPADWMISQEVDIELNVNATK</sequence>
<protein>
    <submittedName>
        <fullName evidence="2">YceI family protein</fullName>
    </submittedName>
</protein>
<organism evidence="2 3">
    <name type="scientific">Flavobacterium agricola</name>
    <dbReference type="NCBI Taxonomy" id="2870839"/>
    <lineage>
        <taxon>Bacteria</taxon>
        <taxon>Pseudomonadati</taxon>
        <taxon>Bacteroidota</taxon>
        <taxon>Flavobacteriia</taxon>
        <taxon>Flavobacteriales</taxon>
        <taxon>Flavobacteriaceae</taxon>
        <taxon>Flavobacterium</taxon>
    </lineage>
</organism>
<dbReference type="InterPro" id="IPR007372">
    <property type="entry name" value="Lipid/polyisoprenoid-bd_YceI"/>
</dbReference>
<dbReference type="InterPro" id="IPR036761">
    <property type="entry name" value="TTHA0802/YceI-like_sf"/>
</dbReference>
<reference evidence="2" key="1">
    <citation type="submission" date="2021-08" db="EMBL/GenBank/DDBJ databases">
        <title>Flavobacterium sp. strain CC-SYL302.</title>
        <authorList>
            <person name="Lin S.-Y."/>
            <person name="Lee T.-H."/>
            <person name="Young C.-C."/>
        </authorList>
    </citation>
    <scope>NUCLEOTIDE SEQUENCE</scope>
    <source>
        <strain evidence="2">CC-SYL302</strain>
    </source>
</reference>
<accession>A0ABY6M377</accession>
<dbReference type="EMBL" id="CP081495">
    <property type="protein sequence ID" value="UYW01915.1"/>
    <property type="molecule type" value="Genomic_DNA"/>
</dbReference>
<keyword evidence="3" id="KW-1185">Reference proteome</keyword>
<evidence type="ECO:0000313" key="2">
    <source>
        <dbReference type="EMBL" id="UYW01915.1"/>
    </source>
</evidence>
<name>A0ABY6M377_9FLAO</name>
<dbReference type="SMART" id="SM00867">
    <property type="entry name" value="YceI"/>
    <property type="match status" value="1"/>
</dbReference>
<dbReference type="Pfam" id="PF04264">
    <property type="entry name" value="YceI"/>
    <property type="match status" value="1"/>
</dbReference>
<dbReference type="SUPFAM" id="SSF101874">
    <property type="entry name" value="YceI-like"/>
    <property type="match status" value="1"/>
</dbReference>
<dbReference type="RefSeq" id="WP_264434391.1">
    <property type="nucleotide sequence ID" value="NZ_CP081495.1"/>
</dbReference>
<dbReference type="Proteomes" id="UP001163328">
    <property type="component" value="Chromosome"/>
</dbReference>
<dbReference type="PROSITE" id="PS51257">
    <property type="entry name" value="PROKAR_LIPOPROTEIN"/>
    <property type="match status" value="1"/>
</dbReference>
<dbReference type="PANTHER" id="PTHR34406">
    <property type="entry name" value="PROTEIN YCEI"/>
    <property type="match status" value="1"/>
</dbReference>
<proteinExistence type="predicted"/>
<evidence type="ECO:0000313" key="3">
    <source>
        <dbReference type="Proteomes" id="UP001163328"/>
    </source>
</evidence>
<dbReference type="Gene3D" id="2.40.128.110">
    <property type="entry name" value="Lipid/polyisoprenoid-binding, YceI-like"/>
    <property type="match status" value="1"/>
</dbReference>
<gene>
    <name evidence="2" type="ORF">K5I29_03085</name>
</gene>
<dbReference type="PANTHER" id="PTHR34406:SF1">
    <property type="entry name" value="PROTEIN YCEI"/>
    <property type="match status" value="1"/>
</dbReference>
<evidence type="ECO:0000259" key="1">
    <source>
        <dbReference type="SMART" id="SM00867"/>
    </source>
</evidence>